<dbReference type="InterPro" id="IPR023828">
    <property type="entry name" value="Peptidase_S8_Ser-AS"/>
</dbReference>
<feature type="domain" description="Peptidase S8/S53" evidence="7">
    <location>
        <begin position="59"/>
        <end position="147"/>
    </location>
</feature>
<dbReference type="InterPro" id="IPR010435">
    <property type="entry name" value="C5a/SBT2-like_Fn3"/>
</dbReference>
<dbReference type="Pfam" id="PF06280">
    <property type="entry name" value="fn3_5"/>
    <property type="match status" value="1"/>
</dbReference>
<comment type="caution">
    <text evidence="9">The sequence shown here is derived from an EMBL/GenBank/DDBJ whole genome shotgun (WGS) entry which is preliminary data.</text>
</comment>
<gene>
    <name evidence="9" type="ORF">BG006_002066</name>
</gene>
<sequence>MLIQSTPFGLAGLTGTAGLPMAAIEFAAGDALLAAYKKTPAGAFIWSAAQKSFKVEGGGAPSGFSSYGLDGELRIKPDIAAPGGNIYSTYPINRGGYAILSGTSMATPYTTGAQALLYNAHKRVIKAVDARRILKATATPGKNFKGTIPASVAKQGAGLVNIKNAVAVKAIVSPEHIQLLDTIHFAGKSIEVKIKNTGKKTATYVFSHEAAESLVSYRGGNTFPLLTPVIQNDAAKVKFSASKVTIKPGQIGRVKVKFSEPSTGKAEEFPLYSGYIVATPSGKGAIPLRVPYAGVKGDVAKIPIMDTSLGAPVAAANGGDIAPGQKLTTVDDVYFILRLGSHSPDVRITLVEKASGKSVGYVATSQGAAYGAFGRNANLNSDGDNYDLVVLDWRVGKVFPDKTSTTAITAPAGAYKLVISAQHKLSKGNYPADFEVYEVADITL</sequence>
<dbReference type="GO" id="GO:0004252">
    <property type="term" value="F:serine-type endopeptidase activity"/>
    <property type="evidence" value="ECO:0007669"/>
    <property type="project" value="InterPro"/>
</dbReference>
<proteinExistence type="inferred from homology"/>
<dbReference type="PANTHER" id="PTHR43399">
    <property type="entry name" value="SUBTILISIN-RELATED"/>
    <property type="match status" value="1"/>
</dbReference>
<name>A0A9P5S9L9_9FUNG</name>
<accession>A0A9P5S9L9</accession>
<dbReference type="PROSITE" id="PS51892">
    <property type="entry name" value="SUBTILASE"/>
    <property type="match status" value="1"/>
</dbReference>
<dbReference type="Gene3D" id="2.60.40.1710">
    <property type="entry name" value="Subtilisin-like superfamily"/>
    <property type="match status" value="1"/>
</dbReference>
<dbReference type="AlphaFoldDB" id="A0A9P5S9L9"/>
<dbReference type="InterPro" id="IPR051048">
    <property type="entry name" value="Peptidase_S8/S53_subtilisin"/>
</dbReference>
<protein>
    <submittedName>
        <fullName evidence="9">Uncharacterized protein</fullName>
    </submittedName>
</protein>
<evidence type="ECO:0000256" key="4">
    <source>
        <dbReference type="ARBA" id="ARBA00022801"/>
    </source>
</evidence>
<evidence type="ECO:0000256" key="2">
    <source>
        <dbReference type="ARBA" id="ARBA00022670"/>
    </source>
</evidence>
<reference evidence="9" key="1">
    <citation type="journal article" date="2020" name="Fungal Divers.">
        <title>Resolving the Mortierellaceae phylogeny through synthesis of multi-gene phylogenetics and phylogenomics.</title>
        <authorList>
            <person name="Vandepol N."/>
            <person name="Liber J."/>
            <person name="Desiro A."/>
            <person name="Na H."/>
            <person name="Kennedy M."/>
            <person name="Barry K."/>
            <person name="Grigoriev I.V."/>
            <person name="Miller A.N."/>
            <person name="O'Donnell K."/>
            <person name="Stajich J.E."/>
            <person name="Bonito G."/>
        </authorList>
    </citation>
    <scope>NUCLEOTIDE SEQUENCE</scope>
    <source>
        <strain evidence="9">NVP1</strain>
    </source>
</reference>
<evidence type="ECO:0000256" key="3">
    <source>
        <dbReference type="ARBA" id="ARBA00022729"/>
    </source>
</evidence>
<dbReference type="GO" id="GO:0016020">
    <property type="term" value="C:membrane"/>
    <property type="evidence" value="ECO:0007669"/>
    <property type="project" value="InterPro"/>
</dbReference>
<dbReference type="EMBL" id="JAAAUY010001452">
    <property type="protein sequence ID" value="KAF9322779.1"/>
    <property type="molecule type" value="Genomic_DNA"/>
</dbReference>
<dbReference type="PANTHER" id="PTHR43399:SF4">
    <property type="entry name" value="CELL WALL-ASSOCIATED PROTEASE"/>
    <property type="match status" value="1"/>
</dbReference>
<feature type="domain" description="C5a peptidase/Subtilisin-like protease SBT2-like Fn3-like" evidence="8">
    <location>
        <begin position="181"/>
        <end position="292"/>
    </location>
</feature>
<dbReference type="Proteomes" id="UP000696485">
    <property type="component" value="Unassembled WGS sequence"/>
</dbReference>
<evidence type="ECO:0000256" key="1">
    <source>
        <dbReference type="ARBA" id="ARBA00011073"/>
    </source>
</evidence>
<comment type="caution">
    <text evidence="6">Lacks conserved residue(s) required for the propagation of feature annotation.</text>
</comment>
<dbReference type="InterPro" id="IPR000209">
    <property type="entry name" value="Peptidase_S8/S53_dom"/>
</dbReference>
<evidence type="ECO:0000256" key="6">
    <source>
        <dbReference type="PROSITE-ProRule" id="PRU01240"/>
    </source>
</evidence>
<organism evidence="9 10">
    <name type="scientific">Podila minutissima</name>
    <dbReference type="NCBI Taxonomy" id="64525"/>
    <lineage>
        <taxon>Eukaryota</taxon>
        <taxon>Fungi</taxon>
        <taxon>Fungi incertae sedis</taxon>
        <taxon>Mucoromycota</taxon>
        <taxon>Mortierellomycotina</taxon>
        <taxon>Mortierellomycetes</taxon>
        <taxon>Mortierellales</taxon>
        <taxon>Mortierellaceae</taxon>
        <taxon>Podila</taxon>
    </lineage>
</organism>
<dbReference type="Pfam" id="PF00082">
    <property type="entry name" value="Peptidase_S8"/>
    <property type="match status" value="1"/>
</dbReference>
<evidence type="ECO:0000259" key="8">
    <source>
        <dbReference type="Pfam" id="PF06280"/>
    </source>
</evidence>
<dbReference type="PROSITE" id="PS00138">
    <property type="entry name" value="SUBTILASE_SER"/>
    <property type="match status" value="1"/>
</dbReference>
<dbReference type="InterPro" id="IPR036852">
    <property type="entry name" value="Peptidase_S8/S53_dom_sf"/>
</dbReference>
<evidence type="ECO:0000259" key="7">
    <source>
        <dbReference type="Pfam" id="PF00082"/>
    </source>
</evidence>
<comment type="similarity">
    <text evidence="1 6">Belongs to the peptidase S8 family.</text>
</comment>
<evidence type="ECO:0000256" key="5">
    <source>
        <dbReference type="ARBA" id="ARBA00022825"/>
    </source>
</evidence>
<dbReference type="Gene3D" id="3.40.50.200">
    <property type="entry name" value="Peptidase S8/S53 domain"/>
    <property type="match status" value="1"/>
</dbReference>
<keyword evidence="10" id="KW-1185">Reference proteome</keyword>
<keyword evidence="5" id="KW-0720">Serine protease</keyword>
<evidence type="ECO:0000313" key="9">
    <source>
        <dbReference type="EMBL" id="KAF9322779.1"/>
    </source>
</evidence>
<keyword evidence="4" id="KW-0378">Hydrolase</keyword>
<keyword evidence="3" id="KW-0732">Signal</keyword>
<evidence type="ECO:0000313" key="10">
    <source>
        <dbReference type="Proteomes" id="UP000696485"/>
    </source>
</evidence>
<dbReference type="SUPFAM" id="SSF52743">
    <property type="entry name" value="Subtilisin-like"/>
    <property type="match status" value="1"/>
</dbReference>
<keyword evidence="2" id="KW-0645">Protease</keyword>
<dbReference type="GO" id="GO:0006508">
    <property type="term" value="P:proteolysis"/>
    <property type="evidence" value="ECO:0007669"/>
    <property type="project" value="UniProtKB-KW"/>
</dbReference>